<dbReference type="InterPro" id="IPR002901">
    <property type="entry name" value="MGlyc_endo_b_GlcNAc-like_dom"/>
</dbReference>
<dbReference type="CDD" id="cd00118">
    <property type="entry name" value="LysM"/>
    <property type="match status" value="1"/>
</dbReference>
<evidence type="ECO:0000313" key="9">
    <source>
        <dbReference type="Proteomes" id="UP000051330"/>
    </source>
</evidence>
<feature type="domain" description="LysM" evidence="7">
    <location>
        <begin position="222"/>
        <end position="267"/>
    </location>
</feature>
<dbReference type="SMART" id="SM00047">
    <property type="entry name" value="LYZ2"/>
    <property type="match status" value="1"/>
</dbReference>
<dbReference type="AlphaFoldDB" id="A0A0R1MY73"/>
<evidence type="ECO:0000259" key="7">
    <source>
        <dbReference type="PROSITE" id="PS51782"/>
    </source>
</evidence>
<organism evidence="8 9">
    <name type="scientific">Schleiferilactobacillus perolens DSM 12744</name>
    <dbReference type="NCBI Taxonomy" id="1423792"/>
    <lineage>
        <taxon>Bacteria</taxon>
        <taxon>Bacillati</taxon>
        <taxon>Bacillota</taxon>
        <taxon>Bacilli</taxon>
        <taxon>Lactobacillales</taxon>
        <taxon>Lactobacillaceae</taxon>
        <taxon>Schleiferilactobacillus</taxon>
    </lineage>
</organism>
<dbReference type="PROSITE" id="PS51782">
    <property type="entry name" value="LYSM"/>
    <property type="match status" value="2"/>
</dbReference>
<sequence>MKRIKALRVARQQRRRKQVLAGTGAVAAVSSITVGALFSGHTAQAADDVVATPNQTAIFSDVNQQHAAFIKSIGDTARDLAGKNDLYASVMIAQAILESSWGNSGLGAAPNYNLFGIKGSFNGQSVNMSTSEDDGTGKRYTINAGFRRYDNYAQSLQDYVTLLNQPMYAGAHRKAAPTYQDVTKFLTGRYATATDYNIHLNDLIEKYHLTDYDRPAGKMVTTTYTVQAGDSVSAIAAKFGVSISQIVSLNNLDAGTMMIYPNQVLKIKETWVPTPVPQPAAQATVAKAAPAKPAPVTYDHTHTVTAGESIASISAQYHMSADELKSVNDLQSNLILVGQSLKVR</sequence>
<keyword evidence="4" id="KW-0378">Hydrolase</keyword>
<proteinExistence type="inferred from homology"/>
<feature type="domain" description="LysM" evidence="7">
    <location>
        <begin position="300"/>
        <end position="343"/>
    </location>
</feature>
<comment type="similarity">
    <text evidence="1">Belongs to the glycosyl hydrolase 73 family.</text>
</comment>
<dbReference type="InterPro" id="IPR018392">
    <property type="entry name" value="LysM"/>
</dbReference>
<accession>A0A0R1MY73</accession>
<dbReference type="Gene3D" id="3.10.350.10">
    <property type="entry name" value="LysM domain"/>
    <property type="match status" value="2"/>
</dbReference>
<name>A0A0R1MY73_9LACO</name>
<dbReference type="PANTHER" id="PTHR33308:SF9">
    <property type="entry name" value="PEPTIDOGLYCAN HYDROLASE FLGJ"/>
    <property type="match status" value="1"/>
</dbReference>
<dbReference type="SUPFAM" id="SSF54106">
    <property type="entry name" value="LysM domain"/>
    <property type="match status" value="2"/>
</dbReference>
<evidence type="ECO:0000256" key="2">
    <source>
        <dbReference type="ARBA" id="ARBA00022529"/>
    </source>
</evidence>
<dbReference type="InterPro" id="IPR036779">
    <property type="entry name" value="LysM_dom_sf"/>
</dbReference>
<dbReference type="Gene3D" id="1.10.530.10">
    <property type="match status" value="1"/>
</dbReference>
<dbReference type="EMBL" id="AZEC01000023">
    <property type="protein sequence ID" value="KRL08440.1"/>
    <property type="molecule type" value="Genomic_DNA"/>
</dbReference>
<dbReference type="PANTHER" id="PTHR33308">
    <property type="entry name" value="PEPTIDOGLYCAN HYDROLASE FLGJ"/>
    <property type="match status" value="1"/>
</dbReference>
<keyword evidence="3" id="KW-0081">Bacteriolytic enzyme</keyword>
<reference evidence="8 9" key="1">
    <citation type="journal article" date="2015" name="Genome Announc.">
        <title>Expanding the biotechnology potential of lactobacilli through comparative genomics of 213 strains and associated genera.</title>
        <authorList>
            <person name="Sun Z."/>
            <person name="Harris H.M."/>
            <person name="McCann A."/>
            <person name="Guo C."/>
            <person name="Argimon S."/>
            <person name="Zhang W."/>
            <person name="Yang X."/>
            <person name="Jeffery I.B."/>
            <person name="Cooney J.C."/>
            <person name="Kagawa T.F."/>
            <person name="Liu W."/>
            <person name="Song Y."/>
            <person name="Salvetti E."/>
            <person name="Wrobel A."/>
            <person name="Rasinkangas P."/>
            <person name="Parkhill J."/>
            <person name="Rea M.C."/>
            <person name="O'Sullivan O."/>
            <person name="Ritari J."/>
            <person name="Douillard F.P."/>
            <person name="Paul Ross R."/>
            <person name="Yang R."/>
            <person name="Briner A.E."/>
            <person name="Felis G.E."/>
            <person name="de Vos W.M."/>
            <person name="Barrangou R."/>
            <person name="Klaenhammer T.R."/>
            <person name="Caufield P.W."/>
            <person name="Cui Y."/>
            <person name="Zhang H."/>
            <person name="O'Toole P.W."/>
        </authorList>
    </citation>
    <scope>NUCLEOTIDE SEQUENCE [LARGE SCALE GENOMIC DNA]</scope>
    <source>
        <strain evidence="8 9">DSM 12744</strain>
    </source>
</reference>
<dbReference type="GO" id="GO:0031640">
    <property type="term" value="P:killing of cells of another organism"/>
    <property type="evidence" value="ECO:0007669"/>
    <property type="project" value="UniProtKB-KW"/>
</dbReference>
<feature type="signal peptide" evidence="6">
    <location>
        <begin position="1"/>
        <end position="45"/>
    </location>
</feature>
<dbReference type="Proteomes" id="UP000051330">
    <property type="component" value="Unassembled WGS sequence"/>
</dbReference>
<dbReference type="Pfam" id="PF01476">
    <property type="entry name" value="LysM"/>
    <property type="match status" value="2"/>
</dbReference>
<evidence type="ECO:0000256" key="4">
    <source>
        <dbReference type="ARBA" id="ARBA00022801"/>
    </source>
</evidence>
<dbReference type="STRING" id="1423792.FD09_GL001632"/>
<evidence type="ECO:0000256" key="5">
    <source>
        <dbReference type="ARBA" id="ARBA00032108"/>
    </source>
</evidence>
<dbReference type="SMART" id="SM00257">
    <property type="entry name" value="LysM"/>
    <property type="match status" value="2"/>
</dbReference>
<evidence type="ECO:0000256" key="1">
    <source>
        <dbReference type="ARBA" id="ARBA00010266"/>
    </source>
</evidence>
<dbReference type="InterPro" id="IPR051056">
    <property type="entry name" value="Glycosyl_Hydrolase_73"/>
</dbReference>
<keyword evidence="6" id="KW-0732">Signal</keyword>
<keyword evidence="2" id="KW-0929">Antimicrobial</keyword>
<evidence type="ECO:0000256" key="6">
    <source>
        <dbReference type="SAM" id="SignalP"/>
    </source>
</evidence>
<evidence type="ECO:0000313" key="8">
    <source>
        <dbReference type="EMBL" id="KRL08440.1"/>
    </source>
</evidence>
<dbReference type="PATRIC" id="fig|1423792.3.peg.1652"/>
<comment type="caution">
    <text evidence="8">The sequence shown here is derived from an EMBL/GenBank/DDBJ whole genome shotgun (WGS) entry which is preliminary data.</text>
</comment>
<dbReference type="GO" id="GO:0004040">
    <property type="term" value="F:amidase activity"/>
    <property type="evidence" value="ECO:0007669"/>
    <property type="project" value="InterPro"/>
</dbReference>
<gene>
    <name evidence="8" type="ORF">FD09_GL001632</name>
</gene>
<feature type="chain" id="PRO_5006408094" description="Peptidoglycan hydrolase" evidence="6">
    <location>
        <begin position="46"/>
        <end position="344"/>
    </location>
</feature>
<keyword evidence="9" id="KW-1185">Reference proteome</keyword>
<dbReference type="Pfam" id="PF01832">
    <property type="entry name" value="Glucosaminidase"/>
    <property type="match status" value="1"/>
</dbReference>
<evidence type="ECO:0000256" key="3">
    <source>
        <dbReference type="ARBA" id="ARBA00022638"/>
    </source>
</evidence>
<protein>
    <recommendedName>
        <fullName evidence="5">Peptidoglycan hydrolase</fullName>
    </recommendedName>
</protein>
<dbReference type="GO" id="GO:0042742">
    <property type="term" value="P:defense response to bacterium"/>
    <property type="evidence" value="ECO:0007669"/>
    <property type="project" value="UniProtKB-KW"/>
</dbReference>
<dbReference type="Gene3D" id="4.10.80.30">
    <property type="entry name" value="DNA polymerase, domain 6"/>
    <property type="match status" value="1"/>
</dbReference>